<dbReference type="EC" id="4.1.1.23" evidence="7"/>
<feature type="binding site" evidence="7">
    <location>
        <position position="212"/>
    </location>
    <ligand>
        <name>substrate</name>
    </ligand>
</feature>
<dbReference type="Proteomes" id="UP001501734">
    <property type="component" value="Unassembled WGS sequence"/>
</dbReference>
<sequence>MNKPIYIALDFNDWQETKQFLDSHNFTEEAVKVGMELFYREGPDVVKRLRDRGHEIFLDIKLHDIPTTIYKAMKNIAKLDVALTNVHGLGGGEMIRAAKEGLLDGSGGAKAPDLLAVTLLTSMHEETLQSELKINQTIEDTVVHLAKLSQTNGADGVVCSAHEVRALKQICGEEFLAVTPGIRLLSHGSDDQKRVATPKMAKEFGADALVIGRSITLADDPKQAYILAKEEWEA</sequence>
<evidence type="ECO:0000256" key="8">
    <source>
        <dbReference type="RuleBase" id="RU000512"/>
    </source>
</evidence>
<comment type="subunit">
    <text evidence="7">Homodimer.</text>
</comment>
<evidence type="ECO:0000256" key="4">
    <source>
        <dbReference type="ARBA" id="ARBA00022975"/>
    </source>
</evidence>
<name>A0ABP7VEW9_9BACI</name>
<dbReference type="PROSITE" id="PS00156">
    <property type="entry name" value="OMPDECASE"/>
    <property type="match status" value="1"/>
</dbReference>
<evidence type="ECO:0000259" key="9">
    <source>
        <dbReference type="SMART" id="SM00934"/>
    </source>
</evidence>
<keyword evidence="11" id="KW-1185">Reference proteome</keyword>
<evidence type="ECO:0000256" key="7">
    <source>
        <dbReference type="HAMAP-Rule" id="MF_01200"/>
    </source>
</evidence>
<dbReference type="Pfam" id="PF00215">
    <property type="entry name" value="OMPdecase"/>
    <property type="match status" value="1"/>
</dbReference>
<feature type="binding site" evidence="7">
    <location>
        <position position="10"/>
    </location>
    <ligand>
        <name>substrate</name>
    </ligand>
</feature>
<dbReference type="InterPro" id="IPR047596">
    <property type="entry name" value="OMPdecase_bac"/>
</dbReference>
<dbReference type="InterPro" id="IPR001754">
    <property type="entry name" value="OMPdeCOase_dom"/>
</dbReference>
<proteinExistence type="inferred from homology"/>
<reference evidence="11" key="1">
    <citation type="journal article" date="2019" name="Int. J. Syst. Evol. Microbiol.">
        <title>The Global Catalogue of Microorganisms (GCM) 10K type strain sequencing project: providing services to taxonomists for standard genome sequencing and annotation.</title>
        <authorList>
            <consortium name="The Broad Institute Genomics Platform"/>
            <consortium name="The Broad Institute Genome Sequencing Center for Infectious Disease"/>
            <person name="Wu L."/>
            <person name="Ma J."/>
        </authorList>
    </citation>
    <scope>NUCLEOTIDE SEQUENCE [LARGE SCALE GENOMIC DNA]</scope>
    <source>
        <strain evidence="11">JCM 17250</strain>
    </source>
</reference>
<comment type="catalytic activity">
    <reaction evidence="6 7 8">
        <text>orotidine 5'-phosphate + H(+) = UMP + CO2</text>
        <dbReference type="Rhea" id="RHEA:11596"/>
        <dbReference type="ChEBI" id="CHEBI:15378"/>
        <dbReference type="ChEBI" id="CHEBI:16526"/>
        <dbReference type="ChEBI" id="CHEBI:57538"/>
        <dbReference type="ChEBI" id="CHEBI:57865"/>
        <dbReference type="EC" id="4.1.1.23"/>
    </reaction>
</comment>
<dbReference type="EMBL" id="BAABDL010000052">
    <property type="protein sequence ID" value="GAA4065713.1"/>
    <property type="molecule type" value="Genomic_DNA"/>
</dbReference>
<accession>A0ABP7VEW9</accession>
<evidence type="ECO:0000256" key="2">
    <source>
        <dbReference type="ARBA" id="ARBA00004861"/>
    </source>
</evidence>
<organism evidence="10 11">
    <name type="scientific">Amphibacillus indicireducens</name>
    <dbReference type="NCBI Taxonomy" id="1076330"/>
    <lineage>
        <taxon>Bacteria</taxon>
        <taxon>Bacillati</taxon>
        <taxon>Bacillota</taxon>
        <taxon>Bacilli</taxon>
        <taxon>Bacillales</taxon>
        <taxon>Bacillaceae</taxon>
        <taxon>Amphibacillus</taxon>
    </lineage>
</organism>
<evidence type="ECO:0000256" key="6">
    <source>
        <dbReference type="ARBA" id="ARBA00049157"/>
    </source>
</evidence>
<feature type="binding site" evidence="7">
    <location>
        <position position="213"/>
    </location>
    <ligand>
        <name>substrate</name>
    </ligand>
</feature>
<evidence type="ECO:0000256" key="3">
    <source>
        <dbReference type="ARBA" id="ARBA00022793"/>
    </source>
</evidence>
<dbReference type="NCBIfam" id="NF001273">
    <property type="entry name" value="PRK00230.1"/>
    <property type="match status" value="1"/>
</dbReference>
<evidence type="ECO:0000256" key="5">
    <source>
        <dbReference type="ARBA" id="ARBA00023239"/>
    </source>
</evidence>
<dbReference type="NCBIfam" id="TIGR01740">
    <property type="entry name" value="pyrF"/>
    <property type="match status" value="1"/>
</dbReference>
<keyword evidence="4 7" id="KW-0665">Pyrimidine biosynthesis</keyword>
<dbReference type="PANTHER" id="PTHR32119">
    <property type="entry name" value="OROTIDINE 5'-PHOSPHATE DECARBOXYLASE"/>
    <property type="match status" value="1"/>
</dbReference>
<comment type="caution">
    <text evidence="10">The sequence shown here is derived from an EMBL/GenBank/DDBJ whole genome shotgun (WGS) entry which is preliminary data.</text>
</comment>
<dbReference type="Gene3D" id="3.20.20.70">
    <property type="entry name" value="Aldolase class I"/>
    <property type="match status" value="1"/>
</dbReference>
<feature type="binding site" evidence="7">
    <location>
        <begin position="59"/>
        <end position="68"/>
    </location>
    <ligand>
        <name>substrate</name>
    </ligand>
</feature>
<feature type="binding site" evidence="7">
    <location>
        <position position="32"/>
    </location>
    <ligand>
        <name>substrate</name>
    </ligand>
</feature>
<feature type="domain" description="Orotidine 5'-phosphate decarboxylase" evidence="9">
    <location>
        <begin position="4"/>
        <end position="228"/>
    </location>
</feature>
<protein>
    <recommendedName>
        <fullName evidence="7">Orotidine 5'-phosphate decarboxylase</fullName>
        <ecNumber evidence="7">4.1.1.23</ecNumber>
    </recommendedName>
    <alternativeName>
        <fullName evidence="7">OMP decarboxylase</fullName>
        <shortName evidence="7">OMPDCase</shortName>
        <shortName evidence="7">OMPdecase</shortName>
    </alternativeName>
</protein>
<evidence type="ECO:0000313" key="10">
    <source>
        <dbReference type="EMBL" id="GAA4065713.1"/>
    </source>
</evidence>
<feature type="binding site" evidence="7">
    <location>
        <position position="183"/>
    </location>
    <ligand>
        <name>substrate</name>
    </ligand>
</feature>
<dbReference type="PANTHER" id="PTHR32119:SF2">
    <property type="entry name" value="OROTIDINE 5'-PHOSPHATE DECARBOXYLASE"/>
    <property type="match status" value="1"/>
</dbReference>
<evidence type="ECO:0000313" key="11">
    <source>
        <dbReference type="Proteomes" id="UP001501734"/>
    </source>
</evidence>
<feature type="binding site" evidence="7">
    <location>
        <position position="192"/>
    </location>
    <ligand>
        <name>substrate</name>
    </ligand>
</feature>
<comment type="function">
    <text evidence="1 7">Catalyzes the decarboxylation of orotidine 5'-monophosphate (OMP) to uridine 5'-monophosphate (UMP).</text>
</comment>
<gene>
    <name evidence="7 10" type="primary">pyrF</name>
    <name evidence="10" type="ORF">GCM10022410_10170</name>
</gene>
<dbReference type="SMART" id="SM00934">
    <property type="entry name" value="OMPdecase"/>
    <property type="match status" value="1"/>
</dbReference>
<comment type="pathway">
    <text evidence="2 7 8">Pyrimidine metabolism; UMP biosynthesis via de novo pathway; UMP from orotate: step 2/2.</text>
</comment>
<feature type="binding site" evidence="7">
    <location>
        <position position="121"/>
    </location>
    <ligand>
        <name>substrate</name>
    </ligand>
</feature>
<feature type="active site" description="Proton donor" evidence="7">
    <location>
        <position position="61"/>
    </location>
</feature>
<dbReference type="SUPFAM" id="SSF51366">
    <property type="entry name" value="Ribulose-phoshate binding barrel"/>
    <property type="match status" value="1"/>
</dbReference>
<dbReference type="InterPro" id="IPR013785">
    <property type="entry name" value="Aldolase_TIM"/>
</dbReference>
<keyword evidence="5 7" id="KW-0456">Lyase</keyword>
<dbReference type="CDD" id="cd04725">
    <property type="entry name" value="OMP_decarboxylase_like"/>
    <property type="match status" value="1"/>
</dbReference>
<evidence type="ECO:0000256" key="1">
    <source>
        <dbReference type="ARBA" id="ARBA00002356"/>
    </source>
</evidence>
<dbReference type="HAMAP" id="MF_01200_B">
    <property type="entry name" value="OMPdecase_type1_B"/>
    <property type="match status" value="1"/>
</dbReference>
<dbReference type="InterPro" id="IPR018089">
    <property type="entry name" value="OMPdecase_AS"/>
</dbReference>
<dbReference type="InterPro" id="IPR014732">
    <property type="entry name" value="OMPdecase"/>
</dbReference>
<dbReference type="InterPro" id="IPR011060">
    <property type="entry name" value="RibuloseP-bd_barrel"/>
</dbReference>
<comment type="similarity">
    <text evidence="7">Belongs to the OMP decarboxylase family. Type 1 subfamily.</text>
</comment>
<keyword evidence="3 7" id="KW-0210">Decarboxylase</keyword>
<dbReference type="RefSeq" id="WP_344911021.1">
    <property type="nucleotide sequence ID" value="NZ_BAABDL010000052.1"/>
</dbReference>